<dbReference type="RefSeq" id="WP_261293557.1">
    <property type="nucleotide sequence ID" value="NZ_JANQBK010000003.1"/>
</dbReference>
<dbReference type="Pfam" id="PF05926">
    <property type="entry name" value="Phage_GPL"/>
    <property type="match status" value="1"/>
</dbReference>
<proteinExistence type="predicted"/>
<reference evidence="2" key="1">
    <citation type="journal article" date="2019" name="Int. J. Syst. Evol. Microbiol.">
        <title>The Global Catalogue of Microorganisms (GCM) 10K type strain sequencing project: providing services to taxonomists for standard genome sequencing and annotation.</title>
        <authorList>
            <consortium name="The Broad Institute Genomics Platform"/>
            <consortium name="The Broad Institute Genome Sequencing Center for Infectious Disease"/>
            <person name="Wu L."/>
            <person name="Ma J."/>
        </authorList>
    </citation>
    <scope>NUCLEOTIDE SEQUENCE [LARGE SCALE GENOMIC DNA]</scope>
    <source>
        <strain evidence="2">KCTC 42739</strain>
    </source>
</reference>
<gene>
    <name evidence="1" type="ORF">ACFONA_05130</name>
</gene>
<sequence>MSGLVVKTAVVSGTPAAIEAVVINDGWFPDIDPTSLREAYRIRDNVTPERLRKAILGAMLTAGNQLAIWQAAHLLAGRPTLGSVPTTILDGRSRLVLLYARAIGAYAKAELVETYRDIDTATAGQRQADELEPSIVELRRDALHAVRDMLGRGRVRVELI</sequence>
<protein>
    <submittedName>
        <fullName evidence="1">Head completion/stabilization protein</fullName>
    </submittedName>
</protein>
<organism evidence="1 2">
    <name type="scientific">Sphingomonas hylomeconis</name>
    <dbReference type="NCBI Taxonomy" id="1395958"/>
    <lineage>
        <taxon>Bacteria</taxon>
        <taxon>Pseudomonadati</taxon>
        <taxon>Pseudomonadota</taxon>
        <taxon>Alphaproteobacteria</taxon>
        <taxon>Sphingomonadales</taxon>
        <taxon>Sphingomonadaceae</taxon>
        <taxon>Sphingomonas</taxon>
    </lineage>
</organism>
<keyword evidence="2" id="KW-1185">Reference proteome</keyword>
<name>A0ABV7SRH5_9SPHN</name>
<comment type="caution">
    <text evidence="1">The sequence shown here is derived from an EMBL/GenBank/DDBJ whole genome shotgun (WGS) entry which is preliminary data.</text>
</comment>
<evidence type="ECO:0000313" key="1">
    <source>
        <dbReference type="EMBL" id="MFC3579542.1"/>
    </source>
</evidence>
<dbReference type="EMBL" id="JBHRXP010000002">
    <property type="protein sequence ID" value="MFC3579542.1"/>
    <property type="molecule type" value="Genomic_DNA"/>
</dbReference>
<dbReference type="InterPro" id="IPR009225">
    <property type="entry name" value="Phage_head_completion_GpL"/>
</dbReference>
<evidence type="ECO:0000313" key="2">
    <source>
        <dbReference type="Proteomes" id="UP001595713"/>
    </source>
</evidence>
<accession>A0ABV7SRH5</accession>
<dbReference type="Proteomes" id="UP001595713">
    <property type="component" value="Unassembled WGS sequence"/>
</dbReference>